<keyword evidence="2" id="KW-1185">Reference proteome</keyword>
<evidence type="ECO:0008006" key="3">
    <source>
        <dbReference type="Google" id="ProtNLM"/>
    </source>
</evidence>
<name>A0A9W4JDE3_9EURO</name>
<dbReference type="Proteomes" id="UP001152649">
    <property type="component" value="Unassembled WGS sequence"/>
</dbReference>
<proteinExistence type="predicted"/>
<protein>
    <recommendedName>
        <fullName evidence="3">AMP-dependent synthetase/ligase domain-containing protein</fullName>
    </recommendedName>
</protein>
<dbReference type="Gene3D" id="3.40.50.12780">
    <property type="entry name" value="N-terminal domain of ligase-like"/>
    <property type="match status" value="1"/>
</dbReference>
<gene>
    <name evidence="1" type="ORF">PSALAMII_LOCUS6958</name>
</gene>
<evidence type="ECO:0000313" key="2">
    <source>
        <dbReference type="Proteomes" id="UP001152649"/>
    </source>
</evidence>
<accession>A0A9W4JDE3</accession>
<dbReference type="PANTHER" id="PTHR43845:SF1">
    <property type="entry name" value="BLR5969 PROTEIN"/>
    <property type="match status" value="1"/>
</dbReference>
<dbReference type="EMBL" id="CAJVPG010000332">
    <property type="protein sequence ID" value="CAG8392851.1"/>
    <property type="molecule type" value="Genomic_DNA"/>
</dbReference>
<dbReference type="OrthoDB" id="10047078at2759"/>
<dbReference type="InterPro" id="IPR042099">
    <property type="entry name" value="ANL_N_sf"/>
</dbReference>
<comment type="caution">
    <text evidence="1">The sequence shown here is derived from an EMBL/GenBank/DDBJ whole genome shotgun (WGS) entry which is preliminary data.</text>
</comment>
<dbReference type="SUPFAM" id="SSF56801">
    <property type="entry name" value="Acetyl-CoA synthetase-like"/>
    <property type="match status" value="1"/>
</dbReference>
<dbReference type="AlphaFoldDB" id="A0A9W4JDE3"/>
<sequence>MSDYYSIRDILSVASRHPFYNREVQYPPNAEEIAQLLDPQTKTAIPELRSLPLTQKEDLYEQIQRLSADDSPQNDFRRSVYTSITGGGSGGVPMLFLTDSTENRKHRLTAGRFLKTCGLVDPRDWIVTVHVSGGFYRSLDLLSEMFENAGGSVLAVGHTMPISDVVNALIKYRVNVLSGGSSGILQILNYIASSATEEQRSALKVDKIIYTSEPLGRQQRDFIRSVLGSVKICSVLGSSEAGPWAVANLALTGEPDDDAVEFIYDTRTMVIEILPLEAAETPKESVQSVPGLPEGSVGCIVQTSLQRLRNPLVRYVTGDIGSLHPLPAAARAAIPAEEAQHLRMIRMRGRDKRFSFKWDGKYYEFHTIREVLSTAVWGVLQWQLILAVKEPSHSVNFEVRLLRSTTEMANQISEADLIERLRKLFHVTPNNEHLFKLTFVGDNEGFILSSTGNKVMSFVDRSVPS</sequence>
<reference evidence="1" key="1">
    <citation type="submission" date="2021-07" db="EMBL/GenBank/DDBJ databases">
        <authorList>
            <person name="Branca A.L. A."/>
        </authorList>
    </citation>
    <scope>NUCLEOTIDE SEQUENCE</scope>
</reference>
<organism evidence="1 2">
    <name type="scientific">Penicillium salamii</name>
    <dbReference type="NCBI Taxonomy" id="1612424"/>
    <lineage>
        <taxon>Eukaryota</taxon>
        <taxon>Fungi</taxon>
        <taxon>Dikarya</taxon>
        <taxon>Ascomycota</taxon>
        <taxon>Pezizomycotina</taxon>
        <taxon>Eurotiomycetes</taxon>
        <taxon>Eurotiomycetidae</taxon>
        <taxon>Eurotiales</taxon>
        <taxon>Aspergillaceae</taxon>
        <taxon>Penicillium</taxon>
    </lineage>
</organism>
<evidence type="ECO:0000313" key="1">
    <source>
        <dbReference type="EMBL" id="CAG8392851.1"/>
    </source>
</evidence>
<dbReference type="PANTHER" id="PTHR43845">
    <property type="entry name" value="BLR5969 PROTEIN"/>
    <property type="match status" value="1"/>
</dbReference>